<dbReference type="Proteomes" id="UP000759131">
    <property type="component" value="Unassembled WGS sequence"/>
</dbReference>
<gene>
    <name evidence="2" type="ORF">OSB1V03_LOCUS463</name>
</gene>
<dbReference type="AlphaFoldDB" id="A0A7R9PT88"/>
<sequence>MAQTYQVLCSPESKPLLTLEELLEWDCSDICRSDQSMSYSICELQTHKTHAKSGSKTLLCHDMKGGYLDDRFNSGCANETAYRFFLWSSIDVFVYFSLVIWYDSVISPGGELKWQNELNCNNWCFFDACDAIFLNYTWNETNLKTSYERAHQMRRNYDVFVGIDVFGRNCFGGGGLHTNLAVREALKHELSIALFASAWTHEVLGYENFTNNEYLFWSLLDLGVHHFPQTFPIYTSFCQELQPTNHKSVEVYIEEAFNGGGCLRLTDTLVHLFECEIMVEKKCFYAITYKSISNHKLNTIFKYQNENNENENKALILFDNESENKDFFIQYIE</sequence>
<dbReference type="EMBL" id="CAJPIZ010000089">
    <property type="protein sequence ID" value="CAG2100397.1"/>
    <property type="molecule type" value="Genomic_DNA"/>
</dbReference>
<accession>A0A7R9PT88</accession>
<keyword evidence="3" id="KW-1185">Reference proteome</keyword>
<dbReference type="PANTHER" id="PTHR13246:SF1">
    <property type="entry name" value="CYTOSOLIC ENDO-BETA-N-ACETYLGLUCOSAMINIDASE"/>
    <property type="match status" value="1"/>
</dbReference>
<dbReference type="Pfam" id="PF03644">
    <property type="entry name" value="Glyco_hydro_85"/>
    <property type="match status" value="1"/>
</dbReference>
<organism evidence="2">
    <name type="scientific">Medioppia subpectinata</name>
    <dbReference type="NCBI Taxonomy" id="1979941"/>
    <lineage>
        <taxon>Eukaryota</taxon>
        <taxon>Metazoa</taxon>
        <taxon>Ecdysozoa</taxon>
        <taxon>Arthropoda</taxon>
        <taxon>Chelicerata</taxon>
        <taxon>Arachnida</taxon>
        <taxon>Acari</taxon>
        <taxon>Acariformes</taxon>
        <taxon>Sarcoptiformes</taxon>
        <taxon>Oribatida</taxon>
        <taxon>Brachypylina</taxon>
        <taxon>Oppioidea</taxon>
        <taxon>Oppiidae</taxon>
        <taxon>Medioppia</taxon>
    </lineage>
</organism>
<dbReference type="PANTHER" id="PTHR13246">
    <property type="entry name" value="ENDO BETA N-ACETYLGLUCOSAMINIDASE"/>
    <property type="match status" value="1"/>
</dbReference>
<evidence type="ECO:0000313" key="2">
    <source>
        <dbReference type="EMBL" id="CAD7619967.1"/>
    </source>
</evidence>
<dbReference type="InterPro" id="IPR032979">
    <property type="entry name" value="ENGase"/>
</dbReference>
<reference evidence="2" key="1">
    <citation type="submission" date="2020-11" db="EMBL/GenBank/DDBJ databases">
        <authorList>
            <person name="Tran Van P."/>
        </authorList>
    </citation>
    <scope>NUCLEOTIDE SEQUENCE</scope>
</reference>
<proteinExistence type="predicted"/>
<feature type="domain" description="Cytosolic endo-beta-N-acetylglucosaminidase TIM barrel" evidence="1">
    <location>
        <begin position="98"/>
        <end position="218"/>
    </location>
</feature>
<dbReference type="EMBL" id="OC854664">
    <property type="protein sequence ID" value="CAD7619967.1"/>
    <property type="molecule type" value="Genomic_DNA"/>
</dbReference>
<dbReference type="Gene3D" id="3.20.20.80">
    <property type="entry name" value="Glycosidases"/>
    <property type="match status" value="2"/>
</dbReference>
<evidence type="ECO:0000313" key="3">
    <source>
        <dbReference type="Proteomes" id="UP000759131"/>
    </source>
</evidence>
<dbReference type="GO" id="GO:0005829">
    <property type="term" value="C:cytosol"/>
    <property type="evidence" value="ECO:0007669"/>
    <property type="project" value="UniProtKB-SubCell"/>
</dbReference>
<name>A0A7R9PT88_9ACAR</name>
<dbReference type="Gene3D" id="2.60.120.260">
    <property type="entry name" value="Galactose-binding domain-like"/>
    <property type="match status" value="1"/>
</dbReference>
<protein>
    <recommendedName>
        <fullName evidence="1">Cytosolic endo-beta-N-acetylglucosaminidase TIM barrel domain-containing protein</fullName>
    </recommendedName>
</protein>
<evidence type="ECO:0000259" key="1">
    <source>
        <dbReference type="Pfam" id="PF03644"/>
    </source>
</evidence>
<dbReference type="InterPro" id="IPR005201">
    <property type="entry name" value="TIM_ENGase"/>
</dbReference>
<dbReference type="GO" id="GO:0033925">
    <property type="term" value="F:mannosyl-glycoprotein endo-beta-N-acetylglucosaminidase activity"/>
    <property type="evidence" value="ECO:0007669"/>
    <property type="project" value="UniProtKB-EC"/>
</dbReference>